<organism evidence="1 2">
    <name type="scientific">Acrocarpospora phusangensis</name>
    <dbReference type="NCBI Taxonomy" id="1070424"/>
    <lineage>
        <taxon>Bacteria</taxon>
        <taxon>Bacillati</taxon>
        <taxon>Actinomycetota</taxon>
        <taxon>Actinomycetes</taxon>
        <taxon>Streptosporangiales</taxon>
        <taxon>Streptosporangiaceae</taxon>
        <taxon>Acrocarpospora</taxon>
    </lineage>
</organism>
<dbReference type="PANTHER" id="PTHR41287:SF1">
    <property type="entry name" value="PROTEIN YMFN"/>
    <property type="match status" value="1"/>
</dbReference>
<dbReference type="EMBL" id="BOOA01000059">
    <property type="protein sequence ID" value="GIH27624.1"/>
    <property type="molecule type" value="Genomic_DNA"/>
</dbReference>
<dbReference type="InterPro" id="IPR027417">
    <property type="entry name" value="P-loop_NTPase"/>
</dbReference>
<dbReference type="Pfam" id="PF03237">
    <property type="entry name" value="Terminase_6N"/>
    <property type="match status" value="1"/>
</dbReference>
<dbReference type="PANTHER" id="PTHR41287">
    <property type="match status" value="1"/>
</dbReference>
<dbReference type="Proteomes" id="UP000640052">
    <property type="component" value="Unassembled WGS sequence"/>
</dbReference>
<dbReference type="InterPro" id="IPR005021">
    <property type="entry name" value="Terminase_largesu-like"/>
</dbReference>
<protein>
    <recommendedName>
        <fullName evidence="3">Terminase</fullName>
    </recommendedName>
</protein>
<dbReference type="Gene3D" id="3.40.50.300">
    <property type="entry name" value="P-loop containing nucleotide triphosphate hydrolases"/>
    <property type="match status" value="1"/>
</dbReference>
<accession>A0A919QGR6</accession>
<dbReference type="AlphaFoldDB" id="A0A919QGR6"/>
<proteinExistence type="predicted"/>
<evidence type="ECO:0000313" key="1">
    <source>
        <dbReference type="EMBL" id="GIH27624.1"/>
    </source>
</evidence>
<name>A0A919QGR6_9ACTN</name>
<reference evidence="1" key="1">
    <citation type="submission" date="2021-01" db="EMBL/GenBank/DDBJ databases">
        <title>Whole genome shotgun sequence of Acrocarpospora phusangensis NBRC 108782.</title>
        <authorList>
            <person name="Komaki H."/>
            <person name="Tamura T."/>
        </authorList>
    </citation>
    <scope>NUCLEOTIDE SEQUENCE</scope>
    <source>
        <strain evidence="1">NBRC 108782</strain>
    </source>
</reference>
<keyword evidence="2" id="KW-1185">Reference proteome</keyword>
<evidence type="ECO:0000313" key="2">
    <source>
        <dbReference type="Proteomes" id="UP000640052"/>
    </source>
</evidence>
<comment type="caution">
    <text evidence="1">The sequence shown here is derived from an EMBL/GenBank/DDBJ whole genome shotgun (WGS) entry which is preliminary data.</text>
</comment>
<sequence>MTTLALTSSPDSQLRCPPRFATPRNYSRPTLGPMVGELAAALGTPLMPWQQAVADIALEYDPVTGLLVYREVVLTVPRQSGKTTLLLAAMVHRAIGFGTRQRILYTAQNRISARKKWEDEHVATLQNSKEFRKLFKVRKQLGQEAIIWNNGSTHGIESNTEKAGHGETLDMGVVDEAFAQEDDRLEQAFKPAMITRPQPQLWVLSTAGNSKSTYLRGKVDTGRLQVSEGLDEGVCYFEWSAPPDADPGDPATWWACMPALGHTVAEEAVATFFHSMKLTEFRRAFLNQWPDDSPDEWLVVPQSVWSEFVDEDSDATDPLVFSADVTPDRTMGSIVLAGRRSDGLVHAEVVDSRRGTGWMVERLVELNERWKPACIVIDERGPASSLIPGLEAAGITVVKPFVREITTATAFLYDALTDTKKLRHLDQPELNSALAGAVKRPLAGGWAWARTNPSVDISPLIALTNAVWGLELNPAAHKKKGSRPKVAYL</sequence>
<evidence type="ECO:0008006" key="3">
    <source>
        <dbReference type="Google" id="ProtNLM"/>
    </source>
</evidence>
<gene>
    <name evidence="1" type="ORF">Aph01nite_59340</name>
</gene>